<keyword evidence="1" id="KW-0812">Transmembrane</keyword>
<dbReference type="Proteomes" id="UP000187261">
    <property type="component" value="Unassembled WGS sequence"/>
</dbReference>
<dbReference type="OrthoDB" id="1151400at2"/>
<keyword evidence="3" id="KW-1185">Reference proteome</keyword>
<name>A0A1U7PWQ6_9FLAO</name>
<evidence type="ECO:0000313" key="3">
    <source>
        <dbReference type="Proteomes" id="UP000187261"/>
    </source>
</evidence>
<proteinExistence type="predicted"/>
<organism evidence="2 3">
    <name type="scientific">Epilithonimonas bovis DSM 19482</name>
    <dbReference type="NCBI Taxonomy" id="1121284"/>
    <lineage>
        <taxon>Bacteria</taxon>
        <taxon>Pseudomonadati</taxon>
        <taxon>Bacteroidota</taxon>
        <taxon>Flavobacteriia</taxon>
        <taxon>Flavobacteriales</taxon>
        <taxon>Weeksellaceae</taxon>
        <taxon>Chryseobacterium group</taxon>
        <taxon>Epilithonimonas</taxon>
    </lineage>
</organism>
<reference evidence="3" key="1">
    <citation type="submission" date="2016-10" db="EMBL/GenBank/DDBJ databases">
        <authorList>
            <person name="Varghese N."/>
            <person name="Submissions S."/>
        </authorList>
    </citation>
    <scope>NUCLEOTIDE SEQUENCE [LARGE SCALE GENOMIC DNA]</scope>
    <source>
        <strain evidence="3">DSM 19482</strain>
    </source>
</reference>
<protein>
    <submittedName>
        <fullName evidence="2">Uncharacterized protein</fullName>
    </submittedName>
</protein>
<dbReference type="RefSeq" id="WP_076784096.1">
    <property type="nucleotide sequence ID" value="NZ_FTPU01000037.1"/>
</dbReference>
<dbReference type="STRING" id="1121284.SAMN05660493_02717"/>
<gene>
    <name evidence="2" type="ORF">SAMN05660493_02717</name>
</gene>
<evidence type="ECO:0000256" key="1">
    <source>
        <dbReference type="SAM" id="Phobius"/>
    </source>
</evidence>
<keyword evidence="1" id="KW-1133">Transmembrane helix</keyword>
<dbReference type="AlphaFoldDB" id="A0A1U7PWQ6"/>
<feature type="transmembrane region" description="Helical" evidence="1">
    <location>
        <begin position="102"/>
        <end position="124"/>
    </location>
</feature>
<sequence length="203" mass="23915">MNNEFNNQDMNTENYSSQDAGIELLHRVIESNKAVEISGKAIFHMYCDIKEDVKKIQALAHQENLKRQELLKSIPNNIIAELSPDVIKHLEKFHQKSDTVKYWFFGILAILLVAFFILSATVYLGKIWYRESIRTKTEVREEILKEIKNENKAIYENEQVKQLEYNTKLMNKWMQKNPKDAEKFLKFKEGGMRVGRLKIICPF</sequence>
<dbReference type="EMBL" id="FTPU01000037">
    <property type="protein sequence ID" value="SIT97986.1"/>
    <property type="molecule type" value="Genomic_DNA"/>
</dbReference>
<accession>A0A1U7PWQ6</accession>
<keyword evidence="1" id="KW-0472">Membrane</keyword>
<evidence type="ECO:0000313" key="2">
    <source>
        <dbReference type="EMBL" id="SIT97986.1"/>
    </source>
</evidence>